<feature type="compositionally biased region" description="Polar residues" evidence="1">
    <location>
        <begin position="421"/>
        <end position="435"/>
    </location>
</feature>
<feature type="compositionally biased region" description="Polar residues" evidence="1">
    <location>
        <begin position="197"/>
        <end position="212"/>
    </location>
</feature>
<feature type="region of interest" description="Disordered" evidence="1">
    <location>
        <begin position="125"/>
        <end position="152"/>
    </location>
</feature>
<reference evidence="2" key="1">
    <citation type="submission" date="2022-10" db="EMBL/GenBank/DDBJ databases">
        <title>Tapping the CABI collections for fungal endophytes: first genome assemblies for Collariella, Neodidymelliopsis, Ascochyta clinopodiicola, Didymella pomorum, Didymosphaeria variabile, Neocosmospora piperis and Neocucurbitaria cava.</title>
        <authorList>
            <person name="Hill R."/>
        </authorList>
    </citation>
    <scope>NUCLEOTIDE SEQUENCE</scope>
    <source>
        <strain evidence="2">IMI 356814</strain>
    </source>
</reference>
<feature type="compositionally biased region" description="Low complexity" evidence="1">
    <location>
        <begin position="527"/>
        <end position="542"/>
    </location>
</feature>
<feature type="compositionally biased region" description="Gly residues" evidence="1">
    <location>
        <begin position="875"/>
        <end position="889"/>
    </location>
</feature>
<feature type="compositionally biased region" description="Basic residues" evidence="1">
    <location>
        <begin position="717"/>
        <end position="726"/>
    </location>
</feature>
<organism evidence="2 3">
    <name type="scientific">Neocucurbitaria cava</name>
    <dbReference type="NCBI Taxonomy" id="798079"/>
    <lineage>
        <taxon>Eukaryota</taxon>
        <taxon>Fungi</taxon>
        <taxon>Dikarya</taxon>
        <taxon>Ascomycota</taxon>
        <taxon>Pezizomycotina</taxon>
        <taxon>Dothideomycetes</taxon>
        <taxon>Pleosporomycetidae</taxon>
        <taxon>Pleosporales</taxon>
        <taxon>Pleosporineae</taxon>
        <taxon>Cucurbitariaceae</taxon>
        <taxon>Neocucurbitaria</taxon>
    </lineage>
</organism>
<feature type="compositionally biased region" description="Polar residues" evidence="1">
    <location>
        <begin position="139"/>
        <end position="150"/>
    </location>
</feature>
<dbReference type="AlphaFoldDB" id="A0A9W8Y0U6"/>
<name>A0A9W8Y0U6_9PLEO</name>
<feature type="region of interest" description="Disordered" evidence="1">
    <location>
        <begin position="627"/>
        <end position="651"/>
    </location>
</feature>
<dbReference type="Proteomes" id="UP001140560">
    <property type="component" value="Unassembled WGS sequence"/>
</dbReference>
<feature type="compositionally biased region" description="Polar residues" evidence="1">
    <location>
        <begin position="635"/>
        <end position="647"/>
    </location>
</feature>
<keyword evidence="3" id="KW-1185">Reference proteome</keyword>
<accession>A0A9W8Y0U6</accession>
<feature type="compositionally biased region" description="Low complexity" evidence="1">
    <location>
        <begin position="383"/>
        <end position="395"/>
    </location>
</feature>
<dbReference type="EMBL" id="JAPEUY010000018">
    <property type="protein sequence ID" value="KAJ4364117.1"/>
    <property type="molecule type" value="Genomic_DNA"/>
</dbReference>
<feature type="compositionally biased region" description="Polar residues" evidence="1">
    <location>
        <begin position="602"/>
        <end position="613"/>
    </location>
</feature>
<protein>
    <submittedName>
        <fullName evidence="2">Uncharacterized protein</fullName>
    </submittedName>
</protein>
<comment type="caution">
    <text evidence="2">The sequence shown here is derived from an EMBL/GenBank/DDBJ whole genome shotgun (WGS) entry which is preliminary data.</text>
</comment>
<sequence length="954" mass="100756">MSTLHTSAAGAPFAQALTATDRDTEFTQQATLIPRSAMDHGVQPNQANSNVGNMSTQLDTSDHGSLTIESSLDTQSSLSHDSKVTGLVARYESYAGSSDDLEVPANEHATVSSDTIRIPSSYDLENTSVPSEEHHKTITRTTGHTVQGQFSPRKPIPFQWLAKSSGPNLATAQRAKERSHKKDPHTTSPMEMATVRGTRSSVDLGRANSSEGSTFLTKEALVAVESNIAAATSPRSPKTLHRSPSKPAWNSPSVSPLRSSLRQQSGLTVAVSPTKPTFLNAELTSSGHARGYSSAATSFHTAEGSSVRSSTGSELSFRTAEEILEDVDVPHLNLNADSETVQTVRIPGSSTAKGKDDARAKGVKPKLALNIPPAGPLSITDRASAAASTSASGSSDKNTSPLSPIFRVQTSRIPRIAAASKTGSTESATQGSMLEQAQPVKSLTSKAKSKLEESLETLEGYPANPSGTALTLARGSEVHSVTSMCQKAVQTDLPLDPAQHYPNEKVEPTLITTTMAERATAGDDFGSSVSSRATSSTTGKASAALKDPVLIDPAIIYNRKKPYTLGTMLDRPITMPPIIVMMAHTLDIGNMRLNDPRDDNDSSLSSEATATIDASSQIPGFNESYVADSKKKAASENSKQSSSNTDLRATAPEFVPQVPQQTGSSGLPLSNAELLALPLPDMNELDQYGVPWLYYMYPVHAAYQQGFHNGRSTSPPKRFKPKRQRGPRSTPTAGQLVEPASASTPKETQPAAAPPSEVPHRPSSAELMPPPPVPTKPSQGPAKHENSQPGVMTQQDPGANTHPNVIIVDNPFASQLDIINQQAALSNTTDTNAPRSPNVDLTSIRNVLPASGPHTAYDRASHQSLPYRGPRQGNRRGGNGLYGGSGIAGGVPMDATAPFPDPIAPRGRRAGGRGQVGPPVQYITRTIGTEACGIIEIEAAMEQIGGMPCHACQP</sequence>
<feature type="region of interest" description="Disordered" evidence="1">
    <location>
        <begin position="166"/>
        <end position="212"/>
    </location>
</feature>
<dbReference type="OrthoDB" id="3795043at2759"/>
<feature type="region of interest" description="Disordered" evidence="1">
    <location>
        <begin position="707"/>
        <end position="805"/>
    </location>
</feature>
<evidence type="ECO:0000313" key="3">
    <source>
        <dbReference type="Proteomes" id="UP001140560"/>
    </source>
</evidence>
<feature type="region of interest" description="Disordered" evidence="1">
    <location>
        <begin position="417"/>
        <end position="448"/>
    </location>
</feature>
<feature type="compositionally biased region" description="Polar residues" evidence="1">
    <location>
        <begin position="43"/>
        <end position="64"/>
    </location>
</feature>
<feature type="region of interest" description="Disordered" evidence="1">
    <location>
        <begin position="35"/>
        <end position="64"/>
    </location>
</feature>
<feature type="compositionally biased region" description="Polar residues" evidence="1">
    <location>
        <begin position="787"/>
        <end position="803"/>
    </location>
</feature>
<feature type="region of interest" description="Disordered" evidence="1">
    <location>
        <begin position="346"/>
        <end position="404"/>
    </location>
</feature>
<feature type="region of interest" description="Disordered" evidence="1">
    <location>
        <begin position="522"/>
        <end position="542"/>
    </location>
</feature>
<evidence type="ECO:0000313" key="2">
    <source>
        <dbReference type="EMBL" id="KAJ4364117.1"/>
    </source>
</evidence>
<feature type="region of interest" description="Disordered" evidence="1">
    <location>
        <begin position="230"/>
        <end position="269"/>
    </location>
</feature>
<feature type="compositionally biased region" description="Low complexity" evidence="1">
    <location>
        <begin position="251"/>
        <end position="265"/>
    </location>
</feature>
<feature type="region of interest" description="Disordered" evidence="1">
    <location>
        <begin position="592"/>
        <end position="613"/>
    </location>
</feature>
<gene>
    <name evidence="2" type="ORF">N0V83_009572</name>
</gene>
<feature type="region of interest" description="Disordered" evidence="1">
    <location>
        <begin position="855"/>
        <end position="917"/>
    </location>
</feature>
<proteinExistence type="predicted"/>
<evidence type="ECO:0000256" key="1">
    <source>
        <dbReference type="SAM" id="MobiDB-lite"/>
    </source>
</evidence>